<dbReference type="Proteomes" id="UP001642540">
    <property type="component" value="Unassembled WGS sequence"/>
</dbReference>
<feature type="transmembrane region" description="Helical" evidence="1">
    <location>
        <begin position="21"/>
        <end position="47"/>
    </location>
</feature>
<evidence type="ECO:0000313" key="3">
    <source>
        <dbReference type="Proteomes" id="UP001642540"/>
    </source>
</evidence>
<accession>A0ABP1S3U2</accession>
<keyword evidence="1" id="KW-0812">Transmembrane</keyword>
<sequence>MDMDSSCDLHVQGNADRKRSWFKTAVTIVTWIELLLGLSAIASAAFLNRRVPVLLYVFFGIYLGVFVWILYTTCRNTYLQKGPLNYIYGICIGCTIATVGVLLWTFLASPNAGEIAFITLIVFLVSLVLFPFLSATFYCFLRGNFTMPNYMKGKTNQRGVDQPDTSGTQLAYDYPRTDV</sequence>
<keyword evidence="1" id="KW-1133">Transmembrane helix</keyword>
<comment type="caution">
    <text evidence="2">The sequence shown here is derived from an EMBL/GenBank/DDBJ whole genome shotgun (WGS) entry which is preliminary data.</text>
</comment>
<feature type="transmembrane region" description="Helical" evidence="1">
    <location>
        <begin position="115"/>
        <end position="141"/>
    </location>
</feature>
<feature type="transmembrane region" description="Helical" evidence="1">
    <location>
        <begin position="53"/>
        <end position="74"/>
    </location>
</feature>
<keyword evidence="3" id="KW-1185">Reference proteome</keyword>
<name>A0ABP1S3U2_9HEXA</name>
<organism evidence="2 3">
    <name type="scientific">Orchesella dallaii</name>
    <dbReference type="NCBI Taxonomy" id="48710"/>
    <lineage>
        <taxon>Eukaryota</taxon>
        <taxon>Metazoa</taxon>
        <taxon>Ecdysozoa</taxon>
        <taxon>Arthropoda</taxon>
        <taxon>Hexapoda</taxon>
        <taxon>Collembola</taxon>
        <taxon>Entomobryomorpha</taxon>
        <taxon>Entomobryoidea</taxon>
        <taxon>Orchesellidae</taxon>
        <taxon>Orchesellinae</taxon>
        <taxon>Orchesella</taxon>
    </lineage>
</organism>
<keyword evidence="1" id="KW-0472">Membrane</keyword>
<feature type="transmembrane region" description="Helical" evidence="1">
    <location>
        <begin position="86"/>
        <end position="109"/>
    </location>
</feature>
<evidence type="ECO:0000313" key="2">
    <source>
        <dbReference type="EMBL" id="CAL8143056.1"/>
    </source>
</evidence>
<protein>
    <submittedName>
        <fullName evidence="2">Uncharacterized protein</fullName>
    </submittedName>
</protein>
<proteinExistence type="predicted"/>
<evidence type="ECO:0000256" key="1">
    <source>
        <dbReference type="SAM" id="Phobius"/>
    </source>
</evidence>
<reference evidence="2 3" key="1">
    <citation type="submission" date="2024-08" db="EMBL/GenBank/DDBJ databases">
        <authorList>
            <person name="Cucini C."/>
            <person name="Frati F."/>
        </authorList>
    </citation>
    <scope>NUCLEOTIDE SEQUENCE [LARGE SCALE GENOMIC DNA]</scope>
</reference>
<gene>
    <name evidence="2" type="ORF">ODALV1_LOCUS29244</name>
</gene>
<dbReference type="EMBL" id="CAXLJM020000151">
    <property type="protein sequence ID" value="CAL8143056.1"/>
    <property type="molecule type" value="Genomic_DNA"/>
</dbReference>